<name>A0ABS8Y8G5_DATST</name>
<gene>
    <name evidence="1" type="ORF">HAX54_018820</name>
</gene>
<feature type="non-terminal residue" evidence="1">
    <location>
        <position position="174"/>
    </location>
</feature>
<evidence type="ECO:0000313" key="1">
    <source>
        <dbReference type="EMBL" id="MCE5166404.1"/>
    </source>
</evidence>
<dbReference type="EMBL" id="JACEIK010022959">
    <property type="protein sequence ID" value="MCE5166404.1"/>
    <property type="molecule type" value="Genomic_DNA"/>
</dbReference>
<sequence length="174" mass="19984">KIDSFGAFITIREEPINKFNGGGNYIEAFNKSNWRQQEVEVVKEGQVLSATTNCNENELLRSKAERTDNVNSADLRKTHKNGKQVIAFYPLDIDAIKERGNTVNIFEGERSSAWRGYKKKMEQDTSGGESWKSSHIVVCDEPKPLQIEDNPEEDERENKATLWAHHNMIKMKNR</sequence>
<proteinExistence type="predicted"/>
<reference evidence="1 2" key="1">
    <citation type="journal article" date="2021" name="BMC Genomics">
        <title>Datura genome reveals duplications of psychoactive alkaloid biosynthetic genes and high mutation rate following tissue culture.</title>
        <authorList>
            <person name="Rajewski A."/>
            <person name="Carter-House D."/>
            <person name="Stajich J."/>
            <person name="Litt A."/>
        </authorList>
    </citation>
    <scope>NUCLEOTIDE SEQUENCE [LARGE SCALE GENOMIC DNA]</scope>
    <source>
        <strain evidence="1">AR-01</strain>
    </source>
</reference>
<organism evidence="1 2">
    <name type="scientific">Datura stramonium</name>
    <name type="common">Jimsonweed</name>
    <name type="synonym">Common thornapple</name>
    <dbReference type="NCBI Taxonomy" id="4076"/>
    <lineage>
        <taxon>Eukaryota</taxon>
        <taxon>Viridiplantae</taxon>
        <taxon>Streptophyta</taxon>
        <taxon>Embryophyta</taxon>
        <taxon>Tracheophyta</taxon>
        <taxon>Spermatophyta</taxon>
        <taxon>Magnoliopsida</taxon>
        <taxon>eudicotyledons</taxon>
        <taxon>Gunneridae</taxon>
        <taxon>Pentapetalae</taxon>
        <taxon>asterids</taxon>
        <taxon>lamiids</taxon>
        <taxon>Solanales</taxon>
        <taxon>Solanaceae</taxon>
        <taxon>Solanoideae</taxon>
        <taxon>Datureae</taxon>
        <taxon>Datura</taxon>
    </lineage>
</organism>
<evidence type="ECO:0000313" key="2">
    <source>
        <dbReference type="Proteomes" id="UP000823775"/>
    </source>
</evidence>
<keyword evidence="2" id="KW-1185">Reference proteome</keyword>
<comment type="caution">
    <text evidence="1">The sequence shown here is derived from an EMBL/GenBank/DDBJ whole genome shotgun (WGS) entry which is preliminary data.</text>
</comment>
<dbReference type="Proteomes" id="UP000823775">
    <property type="component" value="Unassembled WGS sequence"/>
</dbReference>
<accession>A0ABS8Y8G5</accession>
<feature type="non-terminal residue" evidence="1">
    <location>
        <position position="1"/>
    </location>
</feature>
<protein>
    <submittedName>
        <fullName evidence="1">Uncharacterized protein</fullName>
    </submittedName>
</protein>